<feature type="compositionally biased region" description="Polar residues" evidence="1">
    <location>
        <begin position="25"/>
        <end position="35"/>
    </location>
</feature>
<feature type="compositionally biased region" description="Polar residues" evidence="1">
    <location>
        <begin position="144"/>
        <end position="156"/>
    </location>
</feature>
<protein>
    <submittedName>
        <fullName evidence="2">Uncharacterized protein</fullName>
    </submittedName>
</protein>
<dbReference type="KEGG" id="bgt:106055012"/>
<dbReference type="Proteomes" id="UP000076420">
    <property type="component" value="Unassembled WGS sequence"/>
</dbReference>
<dbReference type="RefSeq" id="XP_013066575.2">
    <property type="nucleotide sequence ID" value="XM_013211121.2"/>
</dbReference>
<dbReference type="VEuPathDB" id="VectorBase:BGLAX_029925"/>
<dbReference type="VEuPathDB" id="VectorBase:BGLB035062"/>
<dbReference type="EnsemblMetazoa" id="BGLB035062-RA">
    <property type="protein sequence ID" value="BGLB035062-PA"/>
    <property type="gene ID" value="BGLB035062"/>
</dbReference>
<dbReference type="EnsemblMetazoa" id="BGLB035062-RB">
    <property type="protein sequence ID" value="BGLB035062-PB"/>
    <property type="gene ID" value="BGLB035062"/>
</dbReference>
<evidence type="ECO:0000313" key="2">
    <source>
        <dbReference type="EnsemblMetazoa" id="BGLB035062-PA"/>
    </source>
</evidence>
<feature type="region of interest" description="Disordered" evidence="1">
    <location>
        <begin position="1"/>
        <end position="231"/>
    </location>
</feature>
<name>A0A2C9LUD9_BIOGL</name>
<evidence type="ECO:0000313" key="3">
    <source>
        <dbReference type="Proteomes" id="UP000076420"/>
    </source>
</evidence>
<accession>A0A2C9LUD9</accession>
<sequence length="456" mass="50238">MASSVSTPVVVPQATKRTHAKMSGSEVTDQQSPVKASSEADSVAAAIPDLNGSESKSSLDSAPENTAVTKISNSVTPVKEDCKVSSSDSSPKMDVTSPTKQSAVETDTPASKVSVEGASTENSSVVDCSSAQENKKDCDDKLSTCDQTTSINSDTSKAAPEAMDAQASNVNHDTVTALTETSQITTGNSASKAESKPNSGSHLEEGEEPEKKAKLSPPSVKSTGKSPEQILEHMDKTFEQRRKIITKQMPTIPELKNLYPNLFMGKQLLIEFQRITKIDIDQKIQEFCVRYATAVIEMARTKKGAAPVLARWEQAKQENDNLRQYWDMVTALCLLPLHFGENFVEMVLEIGEDEEVVPQGKIVPTLVARGNIFRTDEFFLIAENTIVQEFEEFTIAFASLYSSYWVFNMMYPETIENTYNYIQRCIVRQREPGSIPAVCKNFTKSLQKWNKVKEGK</sequence>
<feature type="compositionally biased region" description="Polar residues" evidence="1">
    <location>
        <begin position="52"/>
        <end position="76"/>
    </location>
</feature>
<dbReference type="OrthoDB" id="6512834at2759"/>
<dbReference type="AlphaFoldDB" id="A0A2C9LUD9"/>
<dbReference type="PANTHER" id="PTHR31025:SF9">
    <property type="entry name" value="SI:DKEY-286J15.1"/>
    <property type="match status" value="1"/>
</dbReference>
<proteinExistence type="predicted"/>
<feature type="compositionally biased region" description="Polar residues" evidence="1">
    <location>
        <begin position="166"/>
        <end position="201"/>
    </location>
</feature>
<dbReference type="EnsemblMetazoa" id="BGLB035062-RC">
    <property type="protein sequence ID" value="BGLB035062-PC"/>
    <property type="gene ID" value="BGLB035062"/>
</dbReference>
<dbReference type="PANTHER" id="PTHR31025">
    <property type="entry name" value="SI:CH211-196P9.1-RELATED"/>
    <property type="match status" value="1"/>
</dbReference>
<gene>
    <name evidence="2" type="primary">106055012</name>
</gene>
<reference evidence="2" key="1">
    <citation type="submission" date="2020-05" db="UniProtKB">
        <authorList>
            <consortium name="EnsemblMetazoa"/>
        </authorList>
    </citation>
    <scope>IDENTIFICATION</scope>
    <source>
        <strain evidence="2">BB02</strain>
    </source>
</reference>
<dbReference type="STRING" id="6526.A0A2C9LUD9"/>
<evidence type="ECO:0000256" key="1">
    <source>
        <dbReference type="SAM" id="MobiDB-lite"/>
    </source>
</evidence>
<organism evidence="2 3">
    <name type="scientific">Biomphalaria glabrata</name>
    <name type="common">Bloodfluke planorb</name>
    <name type="synonym">Freshwater snail</name>
    <dbReference type="NCBI Taxonomy" id="6526"/>
    <lineage>
        <taxon>Eukaryota</taxon>
        <taxon>Metazoa</taxon>
        <taxon>Spiralia</taxon>
        <taxon>Lophotrochozoa</taxon>
        <taxon>Mollusca</taxon>
        <taxon>Gastropoda</taxon>
        <taxon>Heterobranchia</taxon>
        <taxon>Euthyneura</taxon>
        <taxon>Panpulmonata</taxon>
        <taxon>Hygrophila</taxon>
        <taxon>Lymnaeoidea</taxon>
        <taxon>Planorbidae</taxon>
        <taxon>Biomphalaria</taxon>
    </lineage>
</organism>
<feature type="compositionally biased region" description="Basic and acidic residues" evidence="1">
    <location>
        <begin position="133"/>
        <end position="143"/>
    </location>
</feature>
<feature type="compositionally biased region" description="Polar residues" evidence="1">
    <location>
        <begin position="84"/>
        <end position="132"/>
    </location>
</feature>